<dbReference type="RefSeq" id="WP_201817388.1">
    <property type="nucleotide sequence ID" value="NZ_JAERRH010000004.1"/>
</dbReference>
<evidence type="ECO:0000256" key="1">
    <source>
        <dbReference type="PROSITE-ProRule" id="PRU00339"/>
    </source>
</evidence>
<dbReference type="PANTHER" id="PTHR44809">
    <property type="match status" value="1"/>
</dbReference>
<dbReference type="Pfam" id="PF00515">
    <property type="entry name" value="TPR_1"/>
    <property type="match status" value="1"/>
</dbReference>
<sequence length="195" mass="20668">MATAATGVIVWATLSPSSGASAPKPASAPAGASASAPDTKAQDAKSAGALLRSALDRQMHQDLSGAAEEYRRVLQLDARNKNAWYGLGVIAQQNGRAAEARKNFEKALEIDPHFMSALYSEAFMLRSTEPDQAIELLQRASAANPKVAAVHLQLGQLLAEADREDEAEDAFRRAVGADPKVLSQVPEKFRDAVSG</sequence>
<dbReference type="EMBL" id="JAERRH010000004">
    <property type="protein sequence ID" value="MBL1105868.1"/>
    <property type="molecule type" value="Genomic_DNA"/>
</dbReference>
<feature type="repeat" description="TPR" evidence="1">
    <location>
        <begin position="148"/>
        <end position="181"/>
    </location>
</feature>
<dbReference type="SUPFAM" id="SSF48452">
    <property type="entry name" value="TPR-like"/>
    <property type="match status" value="1"/>
</dbReference>
<feature type="repeat" description="TPR" evidence="1">
    <location>
        <begin position="81"/>
        <end position="114"/>
    </location>
</feature>
<organism evidence="3 4">
    <name type="scientific">Streptomyces musisoli</name>
    <dbReference type="NCBI Taxonomy" id="2802280"/>
    <lineage>
        <taxon>Bacteria</taxon>
        <taxon>Bacillati</taxon>
        <taxon>Actinomycetota</taxon>
        <taxon>Actinomycetes</taxon>
        <taxon>Kitasatosporales</taxon>
        <taxon>Streptomycetaceae</taxon>
        <taxon>Streptomyces</taxon>
    </lineage>
</organism>
<comment type="caution">
    <text evidence="3">The sequence shown here is derived from an EMBL/GenBank/DDBJ whole genome shotgun (WGS) entry which is preliminary data.</text>
</comment>
<evidence type="ECO:0000313" key="3">
    <source>
        <dbReference type="EMBL" id="MBL1105868.1"/>
    </source>
</evidence>
<gene>
    <name evidence="3" type="ORF">JK361_14945</name>
</gene>
<evidence type="ECO:0000256" key="2">
    <source>
        <dbReference type="SAM" id="MobiDB-lite"/>
    </source>
</evidence>
<proteinExistence type="predicted"/>
<dbReference type="InterPro" id="IPR011990">
    <property type="entry name" value="TPR-like_helical_dom_sf"/>
</dbReference>
<dbReference type="Proteomes" id="UP000621386">
    <property type="component" value="Unassembled WGS sequence"/>
</dbReference>
<accession>A0ABS1P0M0</accession>
<dbReference type="PROSITE" id="PS50293">
    <property type="entry name" value="TPR_REGION"/>
    <property type="match status" value="1"/>
</dbReference>
<evidence type="ECO:0000313" key="4">
    <source>
        <dbReference type="Proteomes" id="UP000621386"/>
    </source>
</evidence>
<dbReference type="Pfam" id="PF13432">
    <property type="entry name" value="TPR_16"/>
    <property type="match status" value="1"/>
</dbReference>
<dbReference type="SMART" id="SM00028">
    <property type="entry name" value="TPR"/>
    <property type="match status" value="4"/>
</dbReference>
<keyword evidence="4" id="KW-1185">Reference proteome</keyword>
<dbReference type="Gene3D" id="1.25.40.10">
    <property type="entry name" value="Tetratricopeptide repeat domain"/>
    <property type="match status" value="2"/>
</dbReference>
<dbReference type="PROSITE" id="PS50005">
    <property type="entry name" value="TPR"/>
    <property type="match status" value="2"/>
</dbReference>
<dbReference type="PANTHER" id="PTHR44809:SF1">
    <property type="entry name" value="PROTEIN O-MANNOSYL-TRANSFERASE TMTC1"/>
    <property type="match status" value="1"/>
</dbReference>
<reference evidence="3 4" key="1">
    <citation type="submission" date="2021-01" db="EMBL/GenBank/DDBJ databases">
        <title>WGS of actinomycetes isolated from Thailand.</title>
        <authorList>
            <person name="Thawai C."/>
        </authorList>
    </citation>
    <scope>NUCLEOTIDE SEQUENCE [LARGE SCALE GENOMIC DNA]</scope>
    <source>
        <strain evidence="3 4">CH5-8</strain>
    </source>
</reference>
<feature type="region of interest" description="Disordered" evidence="2">
    <location>
        <begin position="15"/>
        <end position="45"/>
    </location>
</feature>
<protein>
    <submittedName>
        <fullName evidence="3">Tetratricopeptide repeat protein</fullName>
    </submittedName>
</protein>
<feature type="compositionally biased region" description="Low complexity" evidence="2">
    <location>
        <begin position="15"/>
        <end position="37"/>
    </location>
</feature>
<dbReference type="InterPro" id="IPR019734">
    <property type="entry name" value="TPR_rpt"/>
</dbReference>
<name>A0ABS1P0M0_9ACTN</name>
<keyword evidence="1" id="KW-0802">TPR repeat</keyword>
<dbReference type="InterPro" id="IPR052943">
    <property type="entry name" value="TMTC_O-mannosyl-trnsfr"/>
</dbReference>